<dbReference type="SUPFAM" id="SSF52540">
    <property type="entry name" value="P-loop containing nucleoside triphosphate hydrolases"/>
    <property type="match status" value="1"/>
</dbReference>
<dbReference type="Pfam" id="PF13087">
    <property type="entry name" value="AAA_12"/>
    <property type="match status" value="1"/>
</dbReference>
<sequence length="1465" mass="161264">MFRVSVFGSFTAMILETMLQRLYASLTSGPGLNARPHGSRQRIDLHDFRHLQGADPAAGFLAQLLSAAGKSIEFPAKTPAFKKPDYPESEWSDEQKDARAAAERQTRVLNKTREIAADAVDYYNDYGEQALYIGFPLLSIPARDDNHGSRARSRSARILAPLALVPVNLTVRRDTRPGISISTSGNGADLVQPNPALMAWIEQKTGADTDELFADDNAEAPWREITEIINLVAKAAGIPLPQPGAQPPPPALFDDATPLQPVPKTDALPDVPAILPCAVLGLFPVTNPGLLRDTQWMIENEPALDNPIRPFLTPEALVETDPDHHAAEAAAEAIRDHAQLPARDFSNELLVTHADPCQAEAVLHARNSAALVIHGPPGTGKSQTIANVIGDHLARGEKVLFVCDKRTALDVVKYRLDGMGLGPLCGVIHDPQRDRRDLYLGLRERLENLAQDQLHPNPAPELDRINTRLNKLHAELRENFDSLHATADGCASFHDTCGKWLELAGAVATPIPAVDGLTPALIEEHRVDLEEGVQRALAARWPENPFRNRVGISLADWLAKPAAATAAQLRDLVSKSSILDRYPDSPAAPLSAGIALDEQVGARVELAAKLDAAIAHARHATAARLAADPHWQNWRAEIETLAPEKEPLAKPLDRELHLQTKGALPALAQCNQRLLALREWLPLADSWKRHFAFSKKSAARRALEPLALPLDRASAERAQTYYAALKARHLWADVHERIHAAQPADALPPDKTLRALADALPSILDALEAASLPANSHLKSAALFALGEQATSANFPALLRQGAQRASALIDLRDTLAATKLFHAAAIDELIDAWRSNPAVTVETQRFVEFQNTLEECVRYTDVISRLSPALSIALTHAADAALPWETAEPALRLSALTLEIQTQLRENPALARIDTHRVEAAFSEKLERTAEKASLVRQLILYRWQKVWRDRLLAATGGRLNTLGASLRQRLFVRGQRAMKLRQMIAAGADIPGGDPLFDFCPVWMAGPSTVAQIFPRAHLFDVIIFDEASQCRLEEALPVLLRGKRVVIAGDPKQLPPTRFFESALTESNDTAAETAEEVFAQQQSETEDLLGAALNLNVQEAFLDVHYRSRNAALIGFSNDSFYNKRLQPIPGHPKNRAVHAPILLTHVDGVYHERGNEAEARAAANLVAELLDTAEPPSIGVACFNLNQRDLIIDALDEKAAADPAFAQKLETARRRRGRDSFEGLFVKNLENVQGDERDHMIICTTFGPDKDGKFRRNFGALSRIGGDRRLNVLVTRARDAIHVLTSIPRVEYTSVTPPEPGRSITGRHQLYAYLRYAETLGARFDEWQTELETARRHEHAQVLRDETTQPSALAEALARRLHAASNIGSTVYWGNDGFCVDIALTHPHMPADVTIGVLTDFNRYKKTPDPVAWENFRAQILQSQGWSLHRIWSPALFRDPEKLLAEIADRHQAATEQNQS</sequence>
<gene>
    <name evidence="4" type="ORF">CKA38_07340</name>
</gene>
<dbReference type="EMBL" id="CP023004">
    <property type="protein sequence ID" value="AWI09076.1"/>
    <property type="molecule type" value="Genomic_DNA"/>
</dbReference>
<dbReference type="InterPro" id="IPR041679">
    <property type="entry name" value="DNA2/NAM7-like_C"/>
</dbReference>
<evidence type="ECO:0008006" key="6">
    <source>
        <dbReference type="Google" id="ProtNLM"/>
    </source>
</evidence>
<dbReference type="Pfam" id="PF13086">
    <property type="entry name" value="AAA_11"/>
    <property type="match status" value="1"/>
</dbReference>
<dbReference type="OrthoDB" id="9757917at2"/>
<dbReference type="PANTHER" id="PTHR10887:SF530">
    <property type="entry name" value="SUPERFAMILY I DNA HELICASES"/>
    <property type="match status" value="1"/>
</dbReference>
<evidence type="ECO:0000313" key="5">
    <source>
        <dbReference type="Proteomes" id="UP000244896"/>
    </source>
</evidence>
<dbReference type="InterPro" id="IPR049468">
    <property type="entry name" value="Restrct_endonuc-II-like_dom"/>
</dbReference>
<evidence type="ECO:0000313" key="4">
    <source>
        <dbReference type="EMBL" id="AWI09076.1"/>
    </source>
</evidence>
<accession>A0A2U8E2S1</accession>
<dbReference type="Pfam" id="PF18741">
    <property type="entry name" value="MTES_1575"/>
    <property type="match status" value="1"/>
</dbReference>
<proteinExistence type="predicted"/>
<dbReference type="GO" id="GO:0004386">
    <property type="term" value="F:helicase activity"/>
    <property type="evidence" value="ECO:0007669"/>
    <property type="project" value="InterPro"/>
</dbReference>
<dbReference type="KEGG" id="elut:CKA38_07340"/>
<evidence type="ECO:0000259" key="1">
    <source>
        <dbReference type="Pfam" id="PF13086"/>
    </source>
</evidence>
<protein>
    <recommendedName>
        <fullName evidence="6">DNA helicase</fullName>
    </recommendedName>
</protein>
<dbReference type="InterPro" id="IPR027417">
    <property type="entry name" value="P-loop_NTPase"/>
</dbReference>
<organism evidence="4 5">
    <name type="scientific">Ereboglobus luteus</name>
    <dbReference type="NCBI Taxonomy" id="1796921"/>
    <lineage>
        <taxon>Bacteria</taxon>
        <taxon>Pseudomonadati</taxon>
        <taxon>Verrucomicrobiota</taxon>
        <taxon>Opitutia</taxon>
        <taxon>Opitutales</taxon>
        <taxon>Opitutaceae</taxon>
        <taxon>Ereboglobus</taxon>
    </lineage>
</organism>
<name>A0A2U8E2S1_9BACT</name>
<feature type="domain" description="DNA2/NAM7 helicase helicase" evidence="1">
    <location>
        <begin position="1018"/>
        <end position="1060"/>
    </location>
</feature>
<dbReference type="Gene3D" id="3.40.50.300">
    <property type="entry name" value="P-loop containing nucleotide triphosphate hydrolases"/>
    <property type="match status" value="3"/>
</dbReference>
<dbReference type="Pfam" id="PF13195">
    <property type="entry name" value="DUF4011"/>
    <property type="match status" value="1"/>
</dbReference>
<feature type="domain" description="DNA2/NAM7 helicase-like C-terminal" evidence="2">
    <location>
        <begin position="1100"/>
        <end position="1290"/>
    </location>
</feature>
<reference evidence="4 5" key="1">
    <citation type="journal article" date="2018" name="Syst. Appl. Microbiol.">
        <title>Ereboglobus luteus gen. nov. sp. nov. from cockroach guts, and new insights into the oxygen relationship of the genera Opitutus and Didymococcus (Verrucomicrobia: Opitutaceae).</title>
        <authorList>
            <person name="Tegtmeier D."/>
            <person name="Belitz A."/>
            <person name="Radek R."/>
            <person name="Heimerl T."/>
            <person name="Brune A."/>
        </authorList>
    </citation>
    <scope>NUCLEOTIDE SEQUENCE [LARGE SCALE GENOMIC DNA]</scope>
    <source>
        <strain evidence="4 5">Ho45</strain>
    </source>
</reference>
<dbReference type="InterPro" id="IPR045055">
    <property type="entry name" value="DNA2/NAM7-like"/>
</dbReference>
<keyword evidence="5" id="KW-1185">Reference proteome</keyword>
<dbReference type="PANTHER" id="PTHR10887">
    <property type="entry name" value="DNA2/NAM7 HELICASE FAMILY"/>
    <property type="match status" value="1"/>
</dbReference>
<feature type="domain" description="Restriction endonuclease type II-like" evidence="3">
    <location>
        <begin position="1377"/>
        <end position="1454"/>
    </location>
</feature>
<evidence type="ECO:0000259" key="2">
    <source>
        <dbReference type="Pfam" id="PF13087"/>
    </source>
</evidence>
<dbReference type="InterPro" id="IPR025103">
    <property type="entry name" value="DUF4011"/>
</dbReference>
<evidence type="ECO:0000259" key="3">
    <source>
        <dbReference type="Pfam" id="PF18741"/>
    </source>
</evidence>
<dbReference type="Proteomes" id="UP000244896">
    <property type="component" value="Chromosome"/>
</dbReference>
<dbReference type="InterPro" id="IPR041677">
    <property type="entry name" value="DNA2/NAM7_AAA_11"/>
</dbReference>